<keyword evidence="2" id="KW-1185">Reference proteome</keyword>
<evidence type="ECO:0000313" key="2">
    <source>
        <dbReference type="Proteomes" id="UP000199423"/>
    </source>
</evidence>
<evidence type="ECO:0000313" key="1">
    <source>
        <dbReference type="EMBL" id="SFV33446.1"/>
    </source>
</evidence>
<dbReference type="AlphaFoldDB" id="A0A1I7NFW6"/>
<dbReference type="RefSeq" id="WP_092867527.1">
    <property type="nucleotide sequence ID" value="NZ_FPCH01000002.1"/>
</dbReference>
<proteinExistence type="predicted"/>
<gene>
    <name evidence="1" type="ORF">SAMN04488557_1992</name>
</gene>
<name>A0A1I7NFW6_9HYPH</name>
<dbReference type="STRING" id="51670.SAMN04488557_1992"/>
<reference evidence="2" key="1">
    <citation type="submission" date="2016-10" db="EMBL/GenBank/DDBJ databases">
        <authorList>
            <person name="Varghese N."/>
            <person name="Submissions S."/>
        </authorList>
    </citation>
    <scope>NUCLEOTIDE SEQUENCE [LARGE SCALE GENOMIC DNA]</scope>
    <source>
        <strain evidence="2">DSM 1565</strain>
    </source>
</reference>
<protein>
    <recommendedName>
        <fullName evidence="3">7-cyano-7-deazaguanine synthase (Queuosine biosynthesis)</fullName>
    </recommendedName>
</protein>
<dbReference type="OrthoDB" id="5413327at2"/>
<dbReference type="Proteomes" id="UP000199423">
    <property type="component" value="Unassembled WGS sequence"/>
</dbReference>
<sequence length="407" mass="45181">MAKEIVIGTAFDETSNGVRSTIKFRGHTGENFSLFYEFSGGFLPSAPSTDDFAVVALLPHAMKVGADMRCEGRVFREQLARLEEAQDAWVMWRPDLFRKISIFAEDEVDSAPPANRDAVLAYSGGLDATFALHAHCKGLLGRRQNNLRAGVMVHGFDVPLNRSDIFSKSSELGAKILESYGLPLTIVRTNWRDIRGLPWFTVYMFALSGVMHQFSSVVSRAVIASDEAYDGEIPGCGGNSITNPFMSHPGFPIEYVGGGYTRTSKAKAFRGNSVVLSNLRVCYHGPEDGHNCGRCEKCIRTKLNFIAAGIGRVPCLGDLPTPSEIDRLAIDEPAVLTLYRDILDSGGDWAGHEELRDAVRRIVFSSKWELSRRRLSEAPAKLSRRLTRVYRKYILRKPNLWRKSIGG</sequence>
<dbReference type="SUPFAM" id="SSF52402">
    <property type="entry name" value="Adenine nucleotide alpha hydrolases-like"/>
    <property type="match status" value="1"/>
</dbReference>
<accession>A0A1I7NFW6</accession>
<organism evidence="1 2">
    <name type="scientific">Hyphomicrobium facile</name>
    <dbReference type="NCBI Taxonomy" id="51670"/>
    <lineage>
        <taxon>Bacteria</taxon>
        <taxon>Pseudomonadati</taxon>
        <taxon>Pseudomonadota</taxon>
        <taxon>Alphaproteobacteria</taxon>
        <taxon>Hyphomicrobiales</taxon>
        <taxon>Hyphomicrobiaceae</taxon>
        <taxon>Hyphomicrobium</taxon>
    </lineage>
</organism>
<evidence type="ECO:0008006" key="3">
    <source>
        <dbReference type="Google" id="ProtNLM"/>
    </source>
</evidence>
<dbReference type="EMBL" id="FPCH01000002">
    <property type="protein sequence ID" value="SFV33446.1"/>
    <property type="molecule type" value="Genomic_DNA"/>
</dbReference>